<dbReference type="InterPro" id="IPR005119">
    <property type="entry name" value="LysR_subst-bd"/>
</dbReference>
<dbReference type="InterPro" id="IPR036388">
    <property type="entry name" value="WH-like_DNA-bd_sf"/>
</dbReference>
<evidence type="ECO:0000313" key="6">
    <source>
        <dbReference type="EMBL" id="MCP1375767.1"/>
    </source>
</evidence>
<keyword evidence="3" id="KW-0238">DNA-binding</keyword>
<comment type="caution">
    <text evidence="6">The sequence shown here is derived from an EMBL/GenBank/DDBJ whole genome shotgun (WGS) entry which is preliminary data.</text>
</comment>
<dbReference type="EMBL" id="JAMZEK010000004">
    <property type="protein sequence ID" value="MCP1375767.1"/>
    <property type="molecule type" value="Genomic_DNA"/>
</dbReference>
<evidence type="ECO:0000256" key="3">
    <source>
        <dbReference type="ARBA" id="ARBA00023125"/>
    </source>
</evidence>
<accession>A0ABT1FHU9</accession>
<dbReference type="Gene3D" id="1.10.10.10">
    <property type="entry name" value="Winged helix-like DNA-binding domain superfamily/Winged helix DNA-binding domain"/>
    <property type="match status" value="1"/>
</dbReference>
<dbReference type="SUPFAM" id="SSF53850">
    <property type="entry name" value="Periplasmic binding protein-like II"/>
    <property type="match status" value="1"/>
</dbReference>
<reference evidence="6 7" key="1">
    <citation type="submission" date="2022-06" db="EMBL/GenBank/DDBJ databases">
        <title>Dyella sp. Sa strain:Sa Genome sequencing.</title>
        <authorList>
            <person name="Park S."/>
        </authorList>
    </citation>
    <scope>NUCLEOTIDE SEQUENCE [LARGE SCALE GENOMIC DNA]</scope>
    <source>
        <strain evidence="6 7">Sa</strain>
    </source>
</reference>
<dbReference type="Pfam" id="PF03466">
    <property type="entry name" value="LysR_substrate"/>
    <property type="match status" value="1"/>
</dbReference>
<dbReference type="InterPro" id="IPR000847">
    <property type="entry name" value="LysR_HTH_N"/>
</dbReference>
<evidence type="ECO:0000256" key="1">
    <source>
        <dbReference type="ARBA" id="ARBA00009437"/>
    </source>
</evidence>
<dbReference type="SUPFAM" id="SSF46785">
    <property type="entry name" value="Winged helix' DNA-binding domain"/>
    <property type="match status" value="1"/>
</dbReference>
<proteinExistence type="inferred from homology"/>
<evidence type="ECO:0000256" key="2">
    <source>
        <dbReference type="ARBA" id="ARBA00023015"/>
    </source>
</evidence>
<gene>
    <name evidence="6" type="ORF">NC595_17095</name>
</gene>
<name>A0ABT1FHU9_9GAMM</name>
<dbReference type="InterPro" id="IPR036390">
    <property type="entry name" value="WH_DNA-bd_sf"/>
</dbReference>
<dbReference type="PANTHER" id="PTHR30537:SF5">
    <property type="entry name" value="HTH-TYPE TRANSCRIPTIONAL ACTIVATOR TTDR-RELATED"/>
    <property type="match status" value="1"/>
</dbReference>
<evidence type="ECO:0000256" key="4">
    <source>
        <dbReference type="ARBA" id="ARBA00023163"/>
    </source>
</evidence>
<dbReference type="Pfam" id="PF00126">
    <property type="entry name" value="HTH_1"/>
    <property type="match status" value="1"/>
</dbReference>
<dbReference type="PROSITE" id="PS50931">
    <property type="entry name" value="HTH_LYSR"/>
    <property type="match status" value="1"/>
</dbReference>
<keyword evidence="4" id="KW-0804">Transcription</keyword>
<sequence length="345" mass="38070">MGEWMTAKGYRRSIGKEIESNEIHRCKNDMSKLPDFEGLALFAKVAECRSFRAAARELDLSVPTLSRGIARLEKRLGARVFNRTSRQLALTAFGTSLLERATQLYRDAEEAEALARDQSASPRGTVRLAVPMTFGVHWVAPLLPGLLERYPDVSIDLHLSDAVVDIVGDGFDAALRIAALPDSSLAARLLCKVSRFTVAAPAYVKRHGAPKHPRDLDPTHCLAYAFRAGSDVWRFRNGHKEAVVHPMGRLRVTNSEALLPVLLAGQAVAALPEFMAAEYLQDGRLLPLLPDWEQPGGGLYFVSPTTRHRAAKVEAVASYFAEVLSDPVWRWPRPAKKKNKGDVAN</sequence>
<protein>
    <submittedName>
        <fullName evidence="6">LysR family transcriptional regulator</fullName>
    </submittedName>
</protein>
<comment type="similarity">
    <text evidence="1">Belongs to the LysR transcriptional regulatory family.</text>
</comment>
<dbReference type="Gene3D" id="3.40.190.290">
    <property type="match status" value="1"/>
</dbReference>
<feature type="domain" description="HTH lysR-type" evidence="5">
    <location>
        <begin position="34"/>
        <end position="91"/>
    </location>
</feature>
<dbReference type="InterPro" id="IPR058163">
    <property type="entry name" value="LysR-type_TF_proteobact-type"/>
</dbReference>
<organism evidence="6 7">
    <name type="scientific">Dyella lutea</name>
    <dbReference type="NCBI Taxonomy" id="2950441"/>
    <lineage>
        <taxon>Bacteria</taxon>
        <taxon>Pseudomonadati</taxon>
        <taxon>Pseudomonadota</taxon>
        <taxon>Gammaproteobacteria</taxon>
        <taxon>Lysobacterales</taxon>
        <taxon>Rhodanobacteraceae</taxon>
        <taxon>Dyella</taxon>
    </lineage>
</organism>
<dbReference type="CDD" id="cd08422">
    <property type="entry name" value="PBP2_CrgA_like"/>
    <property type="match status" value="1"/>
</dbReference>
<evidence type="ECO:0000259" key="5">
    <source>
        <dbReference type="PROSITE" id="PS50931"/>
    </source>
</evidence>
<keyword evidence="7" id="KW-1185">Reference proteome</keyword>
<evidence type="ECO:0000313" key="7">
    <source>
        <dbReference type="Proteomes" id="UP001204615"/>
    </source>
</evidence>
<dbReference type="Proteomes" id="UP001204615">
    <property type="component" value="Unassembled WGS sequence"/>
</dbReference>
<dbReference type="PANTHER" id="PTHR30537">
    <property type="entry name" value="HTH-TYPE TRANSCRIPTIONAL REGULATOR"/>
    <property type="match status" value="1"/>
</dbReference>
<dbReference type="RefSeq" id="WP_253568524.1">
    <property type="nucleotide sequence ID" value="NZ_JAMZEK010000004.1"/>
</dbReference>
<keyword evidence="2" id="KW-0805">Transcription regulation</keyword>